<gene>
    <name evidence="2" type="ORF">KL86PLE_90315</name>
</gene>
<feature type="region of interest" description="Disordered" evidence="1">
    <location>
        <begin position="35"/>
        <end position="85"/>
    </location>
</feature>
<dbReference type="AlphaFoldDB" id="A0A212LNY6"/>
<accession>A0A212LNY6</accession>
<reference evidence="2" key="1">
    <citation type="submission" date="2016-08" db="EMBL/GenBank/DDBJ databases">
        <authorList>
            <person name="Seilhamer J.J."/>
        </authorList>
    </citation>
    <scope>NUCLEOTIDE SEQUENCE</scope>
    <source>
        <strain evidence="2">86</strain>
    </source>
</reference>
<protein>
    <submittedName>
        <fullName evidence="2">Uncharacterized protein</fullName>
    </submittedName>
</protein>
<evidence type="ECO:0000313" key="2">
    <source>
        <dbReference type="EMBL" id="SCM79262.1"/>
    </source>
</evidence>
<dbReference type="EMBL" id="FMJD01000013">
    <property type="protein sequence ID" value="SCM79262.1"/>
    <property type="molecule type" value="Genomic_DNA"/>
</dbReference>
<proteinExistence type="predicted"/>
<organism evidence="2">
    <name type="scientific">uncultured Pleomorphomonas sp</name>
    <dbReference type="NCBI Taxonomy" id="442121"/>
    <lineage>
        <taxon>Bacteria</taxon>
        <taxon>Pseudomonadati</taxon>
        <taxon>Pseudomonadota</taxon>
        <taxon>Alphaproteobacteria</taxon>
        <taxon>Hyphomicrobiales</taxon>
        <taxon>Pleomorphomonadaceae</taxon>
        <taxon>Pleomorphomonas</taxon>
        <taxon>environmental samples</taxon>
    </lineage>
</organism>
<name>A0A212LNY6_9HYPH</name>
<feature type="compositionally biased region" description="Basic and acidic residues" evidence="1">
    <location>
        <begin position="59"/>
        <end position="69"/>
    </location>
</feature>
<sequence length="85" mass="8770">MAGPCLSYHAPEAGGTGRLTAMDSAFFRKPNAVSEAGAATARLGGPDAPDADAVFSSEARGHREHDGRAGRRHRRIGKRAAGAGR</sequence>
<evidence type="ECO:0000256" key="1">
    <source>
        <dbReference type="SAM" id="MobiDB-lite"/>
    </source>
</evidence>